<keyword evidence="5" id="KW-1185">Reference proteome</keyword>
<gene>
    <name evidence="4" type="ORF">FB567DRAFT_485725</name>
</gene>
<dbReference type="SUPFAM" id="SSF51735">
    <property type="entry name" value="NAD(P)-binding Rossmann-fold domains"/>
    <property type="match status" value="1"/>
</dbReference>
<keyword evidence="1" id="KW-0521">NADP</keyword>
<reference evidence="4" key="1">
    <citation type="journal article" date="2021" name="Nat. Commun.">
        <title>Genetic determinants of endophytism in the Arabidopsis root mycobiome.</title>
        <authorList>
            <person name="Mesny F."/>
            <person name="Miyauchi S."/>
            <person name="Thiergart T."/>
            <person name="Pickel B."/>
            <person name="Atanasova L."/>
            <person name="Karlsson M."/>
            <person name="Huettel B."/>
            <person name="Barry K.W."/>
            <person name="Haridas S."/>
            <person name="Chen C."/>
            <person name="Bauer D."/>
            <person name="Andreopoulos W."/>
            <person name="Pangilinan J."/>
            <person name="LaButti K."/>
            <person name="Riley R."/>
            <person name="Lipzen A."/>
            <person name="Clum A."/>
            <person name="Drula E."/>
            <person name="Henrissat B."/>
            <person name="Kohler A."/>
            <person name="Grigoriev I.V."/>
            <person name="Martin F.M."/>
            <person name="Hacquard S."/>
        </authorList>
    </citation>
    <scope>NUCLEOTIDE SEQUENCE</scope>
    <source>
        <strain evidence="4">MPI-SDFR-AT-0120</strain>
    </source>
</reference>
<dbReference type="PANTHER" id="PTHR47706">
    <property type="entry name" value="NMRA-LIKE FAMILY PROTEIN"/>
    <property type="match status" value="1"/>
</dbReference>
<comment type="caution">
    <text evidence="4">The sequence shown here is derived from an EMBL/GenBank/DDBJ whole genome shotgun (WGS) entry which is preliminary data.</text>
</comment>
<protein>
    <recommendedName>
        <fullName evidence="3">NmrA-like domain-containing protein</fullName>
    </recommendedName>
</protein>
<keyword evidence="2" id="KW-0560">Oxidoreductase</keyword>
<dbReference type="Gene3D" id="3.90.25.10">
    <property type="entry name" value="UDP-galactose 4-epimerase, domain 1"/>
    <property type="match status" value="1"/>
</dbReference>
<proteinExistence type="predicted"/>
<dbReference type="InterPro" id="IPR051609">
    <property type="entry name" value="NmrA/Isoflavone_reductase-like"/>
</dbReference>
<dbReference type="Proteomes" id="UP000813461">
    <property type="component" value="Unassembled WGS sequence"/>
</dbReference>
<feature type="domain" description="NmrA-like" evidence="3">
    <location>
        <begin position="9"/>
        <end position="249"/>
    </location>
</feature>
<dbReference type="EMBL" id="JAGMVJ010000001">
    <property type="protein sequence ID" value="KAH7095232.1"/>
    <property type="molecule type" value="Genomic_DNA"/>
</dbReference>
<dbReference type="GO" id="GO:0016491">
    <property type="term" value="F:oxidoreductase activity"/>
    <property type="evidence" value="ECO:0007669"/>
    <property type="project" value="UniProtKB-KW"/>
</dbReference>
<evidence type="ECO:0000313" key="4">
    <source>
        <dbReference type="EMBL" id="KAH7095232.1"/>
    </source>
</evidence>
<evidence type="ECO:0000259" key="3">
    <source>
        <dbReference type="Pfam" id="PF05368"/>
    </source>
</evidence>
<evidence type="ECO:0000256" key="1">
    <source>
        <dbReference type="ARBA" id="ARBA00022857"/>
    </source>
</evidence>
<evidence type="ECO:0000256" key="2">
    <source>
        <dbReference type="ARBA" id="ARBA00023002"/>
    </source>
</evidence>
<organism evidence="4 5">
    <name type="scientific">Paraphoma chrysanthemicola</name>
    <dbReference type="NCBI Taxonomy" id="798071"/>
    <lineage>
        <taxon>Eukaryota</taxon>
        <taxon>Fungi</taxon>
        <taxon>Dikarya</taxon>
        <taxon>Ascomycota</taxon>
        <taxon>Pezizomycotina</taxon>
        <taxon>Dothideomycetes</taxon>
        <taxon>Pleosporomycetidae</taxon>
        <taxon>Pleosporales</taxon>
        <taxon>Pleosporineae</taxon>
        <taxon>Phaeosphaeriaceae</taxon>
        <taxon>Paraphoma</taxon>
    </lineage>
</organism>
<accession>A0A8K0RJY9</accession>
<dbReference type="AlphaFoldDB" id="A0A8K0RJY9"/>
<evidence type="ECO:0000313" key="5">
    <source>
        <dbReference type="Proteomes" id="UP000813461"/>
    </source>
</evidence>
<sequence length="314" mass="35098">MTTANSLPKNVLIFGATGLIGKYIIQEIYNARSSFDKIGFFTSGSSAQNKADEINAWKEKGIDVIIGDVNSEKDVTKAYEGYDTVVSALGRNALLAQITLIKLAETSPSIQYFYPSEYGTDIEYNTSSAAEKPHQLKLQVRKYIRENTKKLKVTYLVTGPYSDLYFGKITEPQLGGFDVKERKAVLLGTGEERVSFTTEKDVGRLLVAALKTSTSDRERILKVNSFTATPNQALAEFEKQTGAKWDVSYTSLGDLQKAEAKAWETDSWLKTAYTLRRIWTQGKTLYEQSDDAKIGFDSPESLEEQVKKLIERQA</sequence>
<dbReference type="OrthoDB" id="419598at2759"/>
<dbReference type="InterPro" id="IPR036291">
    <property type="entry name" value="NAD(P)-bd_dom_sf"/>
</dbReference>
<dbReference type="Pfam" id="PF05368">
    <property type="entry name" value="NmrA"/>
    <property type="match status" value="1"/>
</dbReference>
<dbReference type="Gene3D" id="3.40.50.720">
    <property type="entry name" value="NAD(P)-binding Rossmann-like Domain"/>
    <property type="match status" value="1"/>
</dbReference>
<dbReference type="PANTHER" id="PTHR47706:SF11">
    <property type="entry name" value="ISOFLAVONE REDUCTASE FAMILY PROTEIN (AFU_ORTHOLOGUE AFUA_1G12510)"/>
    <property type="match status" value="1"/>
</dbReference>
<dbReference type="InterPro" id="IPR008030">
    <property type="entry name" value="NmrA-like"/>
</dbReference>
<name>A0A8K0RJY9_9PLEO</name>